<organism evidence="1 2">
    <name type="scientific">Zea mays</name>
    <name type="common">Maize</name>
    <dbReference type="NCBI Taxonomy" id="4577"/>
    <lineage>
        <taxon>Eukaryota</taxon>
        <taxon>Viridiplantae</taxon>
        <taxon>Streptophyta</taxon>
        <taxon>Embryophyta</taxon>
        <taxon>Tracheophyta</taxon>
        <taxon>Spermatophyta</taxon>
        <taxon>Magnoliopsida</taxon>
        <taxon>Liliopsida</taxon>
        <taxon>Poales</taxon>
        <taxon>Poaceae</taxon>
        <taxon>PACMAD clade</taxon>
        <taxon>Panicoideae</taxon>
        <taxon>Andropogonodae</taxon>
        <taxon>Andropogoneae</taxon>
        <taxon>Tripsacinae</taxon>
        <taxon>Zea</taxon>
    </lineage>
</organism>
<proteinExistence type="predicted"/>
<dbReference type="InParanoid" id="A0A804QTJ7"/>
<dbReference type="AlphaFoldDB" id="A0A804QTJ7"/>
<reference evidence="2" key="1">
    <citation type="journal article" date="2009" name="Science">
        <title>The B73 maize genome: complexity, diversity, and dynamics.</title>
        <authorList>
            <person name="Schnable P.S."/>
            <person name="Ware D."/>
            <person name="Fulton R.S."/>
            <person name="Stein J.C."/>
            <person name="Wei F."/>
            <person name="Pasternak S."/>
            <person name="Liang C."/>
            <person name="Zhang J."/>
            <person name="Fulton L."/>
            <person name="Graves T.A."/>
            <person name="Minx P."/>
            <person name="Reily A.D."/>
            <person name="Courtney L."/>
            <person name="Kruchowski S.S."/>
            <person name="Tomlinson C."/>
            <person name="Strong C."/>
            <person name="Delehaunty K."/>
            <person name="Fronick C."/>
            <person name="Courtney B."/>
            <person name="Rock S.M."/>
            <person name="Belter E."/>
            <person name="Du F."/>
            <person name="Kim K."/>
            <person name="Abbott R.M."/>
            <person name="Cotton M."/>
            <person name="Levy A."/>
            <person name="Marchetto P."/>
            <person name="Ochoa K."/>
            <person name="Jackson S.M."/>
            <person name="Gillam B."/>
            <person name="Chen W."/>
            <person name="Yan L."/>
            <person name="Higginbotham J."/>
            <person name="Cardenas M."/>
            <person name="Waligorski J."/>
            <person name="Applebaum E."/>
            <person name="Phelps L."/>
            <person name="Falcone J."/>
            <person name="Kanchi K."/>
            <person name="Thane T."/>
            <person name="Scimone A."/>
            <person name="Thane N."/>
            <person name="Henke J."/>
            <person name="Wang T."/>
            <person name="Ruppert J."/>
            <person name="Shah N."/>
            <person name="Rotter K."/>
            <person name="Hodges J."/>
            <person name="Ingenthron E."/>
            <person name="Cordes M."/>
            <person name="Kohlberg S."/>
            <person name="Sgro J."/>
            <person name="Delgado B."/>
            <person name="Mead K."/>
            <person name="Chinwalla A."/>
            <person name="Leonard S."/>
            <person name="Crouse K."/>
            <person name="Collura K."/>
            <person name="Kudrna D."/>
            <person name="Currie J."/>
            <person name="He R."/>
            <person name="Angelova A."/>
            <person name="Rajasekar S."/>
            <person name="Mueller T."/>
            <person name="Lomeli R."/>
            <person name="Scara G."/>
            <person name="Ko A."/>
            <person name="Delaney K."/>
            <person name="Wissotski M."/>
            <person name="Lopez G."/>
            <person name="Campos D."/>
            <person name="Braidotti M."/>
            <person name="Ashley E."/>
            <person name="Golser W."/>
            <person name="Kim H."/>
            <person name="Lee S."/>
            <person name="Lin J."/>
            <person name="Dujmic Z."/>
            <person name="Kim W."/>
            <person name="Talag J."/>
            <person name="Zuccolo A."/>
            <person name="Fan C."/>
            <person name="Sebastian A."/>
            <person name="Kramer M."/>
            <person name="Spiegel L."/>
            <person name="Nascimento L."/>
            <person name="Zutavern T."/>
            <person name="Miller B."/>
            <person name="Ambroise C."/>
            <person name="Muller S."/>
            <person name="Spooner W."/>
            <person name="Narechania A."/>
            <person name="Ren L."/>
            <person name="Wei S."/>
            <person name="Kumari S."/>
            <person name="Faga B."/>
            <person name="Levy M.J."/>
            <person name="McMahan L."/>
            <person name="Van Buren P."/>
            <person name="Vaughn M.W."/>
            <person name="Ying K."/>
            <person name="Yeh C.-T."/>
            <person name="Emrich S.J."/>
            <person name="Jia Y."/>
            <person name="Kalyanaraman A."/>
            <person name="Hsia A.-P."/>
            <person name="Barbazuk W.B."/>
            <person name="Baucom R.S."/>
            <person name="Brutnell T.P."/>
            <person name="Carpita N.C."/>
            <person name="Chaparro C."/>
            <person name="Chia J.-M."/>
            <person name="Deragon J.-M."/>
            <person name="Estill J.C."/>
            <person name="Fu Y."/>
            <person name="Jeddeloh J.A."/>
            <person name="Han Y."/>
            <person name="Lee H."/>
            <person name="Li P."/>
            <person name="Lisch D.R."/>
            <person name="Liu S."/>
            <person name="Liu Z."/>
            <person name="Nagel D.H."/>
            <person name="McCann M.C."/>
            <person name="SanMiguel P."/>
            <person name="Myers A.M."/>
            <person name="Nettleton D."/>
            <person name="Nguyen J."/>
            <person name="Penning B.W."/>
            <person name="Ponnala L."/>
            <person name="Schneider K.L."/>
            <person name="Schwartz D.C."/>
            <person name="Sharma A."/>
            <person name="Soderlund C."/>
            <person name="Springer N.M."/>
            <person name="Sun Q."/>
            <person name="Wang H."/>
            <person name="Waterman M."/>
            <person name="Westerman R."/>
            <person name="Wolfgruber T.K."/>
            <person name="Yang L."/>
            <person name="Yu Y."/>
            <person name="Zhang L."/>
            <person name="Zhou S."/>
            <person name="Zhu Q."/>
            <person name="Bennetzen J.L."/>
            <person name="Dawe R.K."/>
            <person name="Jiang J."/>
            <person name="Jiang N."/>
            <person name="Presting G.G."/>
            <person name="Wessler S.R."/>
            <person name="Aluru S."/>
            <person name="Martienssen R.A."/>
            <person name="Clifton S.W."/>
            <person name="McCombie W.R."/>
            <person name="Wing R.A."/>
            <person name="Wilson R.K."/>
        </authorList>
    </citation>
    <scope>NUCLEOTIDE SEQUENCE [LARGE SCALE GENOMIC DNA]</scope>
    <source>
        <strain evidence="2">cv. B73</strain>
    </source>
</reference>
<dbReference type="EnsemblPlants" id="Zm00001eb359960_T001">
    <property type="protein sequence ID" value="Zm00001eb359960_P001"/>
    <property type="gene ID" value="Zm00001eb359960"/>
</dbReference>
<dbReference type="Gramene" id="Zm00001eb359960_T001">
    <property type="protein sequence ID" value="Zm00001eb359960_P001"/>
    <property type="gene ID" value="Zm00001eb359960"/>
</dbReference>
<keyword evidence="2" id="KW-1185">Reference proteome</keyword>
<evidence type="ECO:0000313" key="2">
    <source>
        <dbReference type="Proteomes" id="UP000007305"/>
    </source>
</evidence>
<protein>
    <submittedName>
        <fullName evidence="1">Uncharacterized protein</fullName>
    </submittedName>
</protein>
<name>A0A804QTJ7_MAIZE</name>
<reference evidence="1" key="2">
    <citation type="submission" date="2019-07" db="EMBL/GenBank/DDBJ databases">
        <authorList>
            <person name="Seetharam A."/>
            <person name="Woodhouse M."/>
            <person name="Cannon E."/>
        </authorList>
    </citation>
    <scope>NUCLEOTIDE SEQUENCE [LARGE SCALE GENOMIC DNA]</scope>
    <source>
        <strain evidence="1">cv. B73</strain>
    </source>
</reference>
<evidence type="ECO:0000313" key="1">
    <source>
        <dbReference type="EnsemblPlants" id="Zm00001eb359960_P001"/>
    </source>
</evidence>
<dbReference type="Proteomes" id="UP000007305">
    <property type="component" value="Chromosome 8"/>
</dbReference>
<accession>A0A804QTJ7</accession>
<sequence length="114" mass="12647">MTKGEVGVRLWSGASCRWRRAPGEGDSGRHRRGSRLGFGIAMGGTRRVEMSSWWPTSREGAALGRRLAVAEQGSSRRRGRALLLKRAWGQFSGGWIAHVEGHTAVKQMKTEIRM</sequence>
<reference evidence="1" key="3">
    <citation type="submission" date="2021-05" db="UniProtKB">
        <authorList>
            <consortium name="EnsemblPlants"/>
        </authorList>
    </citation>
    <scope>IDENTIFICATION</scope>
    <source>
        <strain evidence="1">cv. B73</strain>
    </source>
</reference>